<evidence type="ECO:0000313" key="2">
    <source>
        <dbReference type="Proteomes" id="UP000033423"/>
    </source>
</evidence>
<name>A0A0F3GM00_9BACT</name>
<protein>
    <submittedName>
        <fullName evidence="1">Uncharacterized protein</fullName>
    </submittedName>
</protein>
<proteinExistence type="predicted"/>
<comment type="caution">
    <text evidence="1">The sequence shown here is derived from an EMBL/GenBank/DDBJ whole genome shotgun (WGS) entry which is preliminary data.</text>
</comment>
<organism evidence="1 2">
    <name type="scientific">Candidatus Magnetobacterium bavaricum</name>
    <dbReference type="NCBI Taxonomy" id="29290"/>
    <lineage>
        <taxon>Bacteria</taxon>
        <taxon>Pseudomonadati</taxon>
        <taxon>Nitrospirota</taxon>
        <taxon>Thermodesulfovibrionia</taxon>
        <taxon>Thermodesulfovibrionales</taxon>
        <taxon>Candidatus Magnetobacteriaceae</taxon>
        <taxon>Candidatus Magnetobacterium</taxon>
    </lineage>
</organism>
<dbReference type="Proteomes" id="UP000033423">
    <property type="component" value="Unassembled WGS sequence"/>
</dbReference>
<sequence length="50" mass="5537">MVLSVLLLQLDYPIIHNISCICSQANECACFMPQHCGRLDAVKTVISDDD</sequence>
<gene>
    <name evidence="1" type="ORF">MBAV_004861</name>
</gene>
<evidence type="ECO:0000313" key="1">
    <source>
        <dbReference type="EMBL" id="KJU82945.1"/>
    </source>
</evidence>
<keyword evidence="2" id="KW-1185">Reference proteome</keyword>
<dbReference type="EMBL" id="LACI01002112">
    <property type="protein sequence ID" value="KJU82945.1"/>
    <property type="molecule type" value="Genomic_DNA"/>
</dbReference>
<accession>A0A0F3GM00</accession>
<dbReference type="AlphaFoldDB" id="A0A0F3GM00"/>
<reference evidence="1 2" key="1">
    <citation type="submission" date="2015-02" db="EMBL/GenBank/DDBJ databases">
        <title>Single-cell genomics of uncultivated deep-branching MTB reveals a conserved set of magnetosome genes.</title>
        <authorList>
            <person name="Kolinko S."/>
            <person name="Richter M."/>
            <person name="Glockner F.O."/>
            <person name="Brachmann A."/>
            <person name="Schuler D."/>
        </authorList>
    </citation>
    <scope>NUCLEOTIDE SEQUENCE [LARGE SCALE GENOMIC DNA]</scope>
    <source>
        <strain evidence="1">TM-1</strain>
    </source>
</reference>